<proteinExistence type="predicted"/>
<feature type="signal peptide" evidence="1">
    <location>
        <begin position="1"/>
        <end position="21"/>
    </location>
</feature>
<evidence type="ECO:0000313" key="2">
    <source>
        <dbReference type="EMBL" id="AVI50131.1"/>
    </source>
</evidence>
<keyword evidence="1" id="KW-0732">Signal</keyword>
<sequence>MKTLRNIFTLFALVAFTGVYAQMENKQVEKETMVKNYEVETSKGNMTYTLKVDTKRTNWVTMEKEELSKKEQTRVHQPKKITKVISIKGDDDPTYDNVLYVTYKANEDDDFEIYPTKEGFTLSVVGKDFRYRLLDRNYSVNKEYEDFFEVSMSQ</sequence>
<dbReference type="RefSeq" id="WP_105214716.1">
    <property type="nucleotide sequence ID" value="NZ_CP027062.1"/>
</dbReference>
<dbReference type="OrthoDB" id="1163357at2"/>
<organism evidence="2 3">
    <name type="scientific">Pukyongia salina</name>
    <dbReference type="NCBI Taxonomy" id="2094025"/>
    <lineage>
        <taxon>Bacteria</taxon>
        <taxon>Pseudomonadati</taxon>
        <taxon>Bacteroidota</taxon>
        <taxon>Flavobacteriia</taxon>
        <taxon>Flavobacteriales</taxon>
        <taxon>Flavobacteriaceae</taxon>
        <taxon>Pukyongia</taxon>
    </lineage>
</organism>
<gene>
    <name evidence="2" type="ORF">C5O00_02670</name>
</gene>
<dbReference type="EMBL" id="CP027062">
    <property type="protein sequence ID" value="AVI50131.1"/>
    <property type="molecule type" value="Genomic_DNA"/>
</dbReference>
<protein>
    <submittedName>
        <fullName evidence="2">Uncharacterized protein</fullName>
    </submittedName>
</protein>
<name>A0A2S0HTX3_9FLAO</name>
<keyword evidence="3" id="KW-1185">Reference proteome</keyword>
<accession>A0A2S0HTX3</accession>
<evidence type="ECO:0000256" key="1">
    <source>
        <dbReference type="SAM" id="SignalP"/>
    </source>
</evidence>
<evidence type="ECO:0000313" key="3">
    <source>
        <dbReference type="Proteomes" id="UP000238442"/>
    </source>
</evidence>
<dbReference type="KEGG" id="aue:C5O00_02670"/>
<dbReference type="AlphaFoldDB" id="A0A2S0HTX3"/>
<reference evidence="2 3" key="1">
    <citation type="submission" date="2018-02" db="EMBL/GenBank/DDBJ databases">
        <title>Genomic analysis of the strain RR4-38 isolated from a seawater recirculating aquaculture system.</title>
        <authorList>
            <person name="Kim Y.-S."/>
            <person name="Jang Y.H."/>
            <person name="Kim K.-H."/>
        </authorList>
    </citation>
    <scope>NUCLEOTIDE SEQUENCE [LARGE SCALE GENOMIC DNA]</scope>
    <source>
        <strain evidence="2 3">RR4-38</strain>
    </source>
</reference>
<dbReference type="Proteomes" id="UP000238442">
    <property type="component" value="Chromosome"/>
</dbReference>
<feature type="chain" id="PRO_5015503324" evidence="1">
    <location>
        <begin position="22"/>
        <end position="154"/>
    </location>
</feature>